<gene>
    <name evidence="7" type="ORF">RSSM_02121</name>
</gene>
<keyword evidence="1 4" id="KW-0349">Heme</keyword>
<feature type="region of interest" description="Disordered" evidence="5">
    <location>
        <begin position="455"/>
        <end position="474"/>
    </location>
</feature>
<dbReference type="EMBL" id="ANOH01000147">
    <property type="protein sequence ID" value="EMI56425.1"/>
    <property type="molecule type" value="Genomic_DNA"/>
</dbReference>
<dbReference type="RefSeq" id="WP_008677304.1">
    <property type="nucleotide sequence ID" value="NZ_ANOH01000147.1"/>
</dbReference>
<dbReference type="PATRIC" id="fig|1263870.3.peg.2262"/>
<evidence type="ECO:0000256" key="1">
    <source>
        <dbReference type="ARBA" id="ARBA00022617"/>
    </source>
</evidence>
<organism evidence="7 8">
    <name type="scientific">Rhodopirellula sallentina SM41</name>
    <dbReference type="NCBI Taxonomy" id="1263870"/>
    <lineage>
        <taxon>Bacteria</taxon>
        <taxon>Pseudomonadati</taxon>
        <taxon>Planctomycetota</taxon>
        <taxon>Planctomycetia</taxon>
        <taxon>Pirellulales</taxon>
        <taxon>Pirellulaceae</taxon>
        <taxon>Rhodopirellula</taxon>
    </lineage>
</organism>
<dbReference type="InterPro" id="IPR011429">
    <property type="entry name" value="Cyt_c_Planctomycete-type"/>
</dbReference>
<evidence type="ECO:0000259" key="6">
    <source>
        <dbReference type="PROSITE" id="PS51007"/>
    </source>
</evidence>
<feature type="domain" description="Cytochrome c" evidence="6">
    <location>
        <begin position="20"/>
        <end position="119"/>
    </location>
</feature>
<sequence length="530" mass="60415">MNLRIWIVLFAFAAQTLPMQRLQSAEIDFENDVLPILEDNCLFCHGEDEQESGLRLDRRGYMLRGGDSGLAAVVPNQPEKSYMIEVINHVDEDMAMPPDEDKLAAEDIATITQWIAAGAVWPGQMDDVVEEEIDHWAFLPRQTEFDHANIDEFLNSRLRDASLSFSPPADARSLIRRASIVLTGLAPTPKRTHQFQRDFSKDADAAYEDLVDELLASPHFGERWAQHWLDVIRWAETNGSESNLYRKNAWMYRDYVVRSFNEDKPYNDFVRDQIAGDALGQGDATGFLVSGPHVPAATVGQEPTAIRQARADRMDEILQTVGASMMGVTIGCARCHNHKFDPISIQDYYSMSAAFQDVEFGSRFPELSADHPRIRRDAELRERLAELRNKMRSKGWAWVEDWTGYEEIHFPPKTIDEMRIDFHGRWVMMDEMEVLESGKDHRNVLAPEFGATIRDNPSTHVASQPTSNLNNGVFGTKGWRGVSKKGNKEKPWLELSFPETVTVETIRMSSNREDFLETDYLEGINKSKIR</sequence>
<dbReference type="Pfam" id="PF07635">
    <property type="entry name" value="PSCyt1"/>
    <property type="match status" value="1"/>
</dbReference>
<dbReference type="InterPro" id="IPR036909">
    <property type="entry name" value="Cyt_c-like_dom_sf"/>
</dbReference>
<dbReference type="InterPro" id="IPR011444">
    <property type="entry name" value="DUF1549"/>
</dbReference>
<reference evidence="7 8" key="1">
    <citation type="journal article" date="2013" name="Mar. Genomics">
        <title>Expression of sulfatases in Rhodopirellula baltica and the diversity of sulfatases in the genus Rhodopirellula.</title>
        <authorList>
            <person name="Wegner C.E."/>
            <person name="Richter-Heitmann T."/>
            <person name="Klindworth A."/>
            <person name="Klockow C."/>
            <person name="Richter M."/>
            <person name="Achstetter T."/>
            <person name="Glockner F.O."/>
            <person name="Harder J."/>
        </authorList>
    </citation>
    <scope>NUCLEOTIDE SEQUENCE [LARGE SCALE GENOMIC DNA]</scope>
    <source>
        <strain evidence="7 8">SM41</strain>
    </source>
</reference>
<dbReference type="Pfam" id="PF07583">
    <property type="entry name" value="PSCyt2"/>
    <property type="match status" value="1"/>
</dbReference>
<evidence type="ECO:0000313" key="7">
    <source>
        <dbReference type="EMBL" id="EMI56425.1"/>
    </source>
</evidence>
<dbReference type="SUPFAM" id="SSF46626">
    <property type="entry name" value="Cytochrome c"/>
    <property type="match status" value="1"/>
</dbReference>
<dbReference type="Proteomes" id="UP000011885">
    <property type="component" value="Unassembled WGS sequence"/>
</dbReference>
<keyword evidence="2 4" id="KW-0479">Metal-binding</keyword>
<comment type="caution">
    <text evidence="7">The sequence shown here is derived from an EMBL/GenBank/DDBJ whole genome shotgun (WGS) entry which is preliminary data.</text>
</comment>
<keyword evidence="8" id="KW-1185">Reference proteome</keyword>
<evidence type="ECO:0000256" key="4">
    <source>
        <dbReference type="PROSITE-ProRule" id="PRU00433"/>
    </source>
</evidence>
<feature type="compositionally biased region" description="Polar residues" evidence="5">
    <location>
        <begin position="455"/>
        <end position="473"/>
    </location>
</feature>
<dbReference type="GO" id="GO:0009055">
    <property type="term" value="F:electron transfer activity"/>
    <property type="evidence" value="ECO:0007669"/>
    <property type="project" value="InterPro"/>
</dbReference>
<dbReference type="GO" id="GO:0046872">
    <property type="term" value="F:metal ion binding"/>
    <property type="evidence" value="ECO:0007669"/>
    <property type="project" value="UniProtKB-KW"/>
</dbReference>
<dbReference type="GO" id="GO:0020037">
    <property type="term" value="F:heme binding"/>
    <property type="evidence" value="ECO:0007669"/>
    <property type="project" value="InterPro"/>
</dbReference>
<dbReference type="Gene3D" id="1.10.760.10">
    <property type="entry name" value="Cytochrome c-like domain"/>
    <property type="match status" value="1"/>
</dbReference>
<keyword evidence="3 4" id="KW-0408">Iron</keyword>
<evidence type="ECO:0000256" key="3">
    <source>
        <dbReference type="ARBA" id="ARBA00023004"/>
    </source>
</evidence>
<protein>
    <submittedName>
        <fullName evidence="7">Secreted protein containing DUF1549</fullName>
    </submittedName>
</protein>
<evidence type="ECO:0000256" key="5">
    <source>
        <dbReference type="SAM" id="MobiDB-lite"/>
    </source>
</evidence>
<evidence type="ECO:0000256" key="2">
    <source>
        <dbReference type="ARBA" id="ARBA00022723"/>
    </source>
</evidence>
<dbReference type="PANTHER" id="PTHR35889:SF3">
    <property type="entry name" value="F-BOX DOMAIN-CONTAINING PROTEIN"/>
    <property type="match status" value="1"/>
</dbReference>
<dbReference type="PANTHER" id="PTHR35889">
    <property type="entry name" value="CYCLOINULO-OLIGOSACCHARIDE FRUCTANOTRANSFERASE-RELATED"/>
    <property type="match status" value="1"/>
</dbReference>
<evidence type="ECO:0000313" key="8">
    <source>
        <dbReference type="Proteomes" id="UP000011885"/>
    </source>
</evidence>
<dbReference type="PROSITE" id="PS51007">
    <property type="entry name" value="CYTC"/>
    <property type="match status" value="1"/>
</dbReference>
<dbReference type="AlphaFoldDB" id="M5U4P4"/>
<dbReference type="InterPro" id="IPR009056">
    <property type="entry name" value="Cyt_c-like_dom"/>
</dbReference>
<name>M5U4P4_9BACT</name>
<proteinExistence type="predicted"/>
<accession>M5U4P4</accession>